<dbReference type="EMBL" id="BARS01055020">
    <property type="protein sequence ID" value="GAG42477.1"/>
    <property type="molecule type" value="Genomic_DNA"/>
</dbReference>
<dbReference type="AlphaFoldDB" id="X0Y5B2"/>
<feature type="non-terminal residue" evidence="1">
    <location>
        <position position="1"/>
    </location>
</feature>
<comment type="caution">
    <text evidence="1">The sequence shown here is derived from an EMBL/GenBank/DDBJ whole genome shotgun (WGS) entry which is preliminary data.</text>
</comment>
<accession>X0Y5B2</accession>
<gene>
    <name evidence="1" type="ORF">S01H1_81323</name>
</gene>
<evidence type="ECO:0000313" key="1">
    <source>
        <dbReference type="EMBL" id="GAG42477.1"/>
    </source>
</evidence>
<name>X0Y5B2_9ZZZZ</name>
<sequence length="87" mass="10091">HQRAEGADRNLFDALWHRRADIPADEVRRRFRALGVETEARRLMADYDQQAVRSLEPLTRADLKGLLRRVVFRIFHNLPQGTPDGDA</sequence>
<reference evidence="1" key="1">
    <citation type="journal article" date="2014" name="Front. Microbiol.">
        <title>High frequency of phylogenetically diverse reductive dehalogenase-homologous genes in deep subseafloor sedimentary metagenomes.</title>
        <authorList>
            <person name="Kawai M."/>
            <person name="Futagami T."/>
            <person name="Toyoda A."/>
            <person name="Takaki Y."/>
            <person name="Nishi S."/>
            <person name="Hori S."/>
            <person name="Arai W."/>
            <person name="Tsubouchi T."/>
            <person name="Morono Y."/>
            <person name="Uchiyama I."/>
            <person name="Ito T."/>
            <person name="Fujiyama A."/>
            <person name="Inagaki F."/>
            <person name="Takami H."/>
        </authorList>
    </citation>
    <scope>NUCLEOTIDE SEQUENCE</scope>
    <source>
        <strain evidence="1">Expedition CK06-06</strain>
    </source>
</reference>
<organism evidence="1">
    <name type="scientific">marine sediment metagenome</name>
    <dbReference type="NCBI Taxonomy" id="412755"/>
    <lineage>
        <taxon>unclassified sequences</taxon>
        <taxon>metagenomes</taxon>
        <taxon>ecological metagenomes</taxon>
    </lineage>
</organism>
<protein>
    <submittedName>
        <fullName evidence="1">Uncharacterized protein</fullName>
    </submittedName>
</protein>
<proteinExistence type="predicted"/>